<proteinExistence type="predicted"/>
<protein>
    <recommendedName>
        <fullName evidence="7">Oxidoreductase</fullName>
    </recommendedName>
</protein>
<keyword evidence="1" id="KW-0560">Oxidoreductase</keyword>
<dbReference type="PANTHER" id="PTHR43593">
    <property type="match status" value="1"/>
</dbReference>
<dbReference type="Pfam" id="PF02668">
    <property type="entry name" value="TauD"/>
    <property type="match status" value="1"/>
</dbReference>
<dbReference type="Gene3D" id="3.60.130.10">
    <property type="entry name" value="Clavaminate synthase-like"/>
    <property type="match status" value="1"/>
</dbReference>
<dbReference type="InterPro" id="IPR003819">
    <property type="entry name" value="TauD/TfdA-like"/>
</dbReference>
<feature type="domain" description="TauD/TfdA-like" evidence="3">
    <location>
        <begin position="37"/>
        <end position="326"/>
    </location>
</feature>
<dbReference type="InterPro" id="IPR036291">
    <property type="entry name" value="NAD(P)-bd_dom_sf"/>
</dbReference>
<comment type="caution">
    <text evidence="5">The sequence shown here is derived from an EMBL/GenBank/DDBJ whole genome shotgun (WGS) entry which is preliminary data.</text>
</comment>
<evidence type="ECO:0008006" key="7">
    <source>
        <dbReference type="Google" id="ProtNLM"/>
    </source>
</evidence>
<feature type="domain" description="Gfo/Idh/MocA-like oxidoreductase N-terminal" evidence="2">
    <location>
        <begin position="350"/>
        <end position="468"/>
    </location>
</feature>
<reference evidence="5" key="1">
    <citation type="submission" date="2023-10" db="EMBL/GenBank/DDBJ databases">
        <authorList>
            <person name="Chen Y."/>
            <person name="Shah S."/>
            <person name="Dougan E. K."/>
            <person name="Thang M."/>
            <person name="Chan C."/>
        </authorList>
    </citation>
    <scope>NUCLEOTIDE SEQUENCE [LARGE SCALE GENOMIC DNA]</scope>
</reference>
<evidence type="ECO:0000259" key="2">
    <source>
        <dbReference type="Pfam" id="PF01408"/>
    </source>
</evidence>
<dbReference type="InterPro" id="IPR004104">
    <property type="entry name" value="Gfo/Idh/MocA-like_OxRdtase_C"/>
</dbReference>
<dbReference type="EMBL" id="CAUYUJ010003302">
    <property type="protein sequence ID" value="CAK0804705.1"/>
    <property type="molecule type" value="Genomic_DNA"/>
</dbReference>
<evidence type="ECO:0000256" key="1">
    <source>
        <dbReference type="ARBA" id="ARBA00023002"/>
    </source>
</evidence>
<gene>
    <name evidence="5" type="ORF">PCOR1329_LOCUS11423</name>
</gene>
<keyword evidence="6" id="KW-1185">Reference proteome</keyword>
<dbReference type="PANTHER" id="PTHR43593:SF1">
    <property type="entry name" value="INOSITOL 2-DEHYDROGENASE"/>
    <property type="match status" value="1"/>
</dbReference>
<evidence type="ECO:0000259" key="4">
    <source>
        <dbReference type="Pfam" id="PF02894"/>
    </source>
</evidence>
<dbReference type="InterPro" id="IPR042098">
    <property type="entry name" value="TauD-like_sf"/>
</dbReference>
<sequence>MALLLDGLTQVSIPEQKELDDGSGVFPLALAPCAGTTMTASQLGQWTKRHTAKLRELAMRHGAVLFRGCRVRGAQDFAAMSGSVDCEGYDYIGGAAPRTELVPGLVFTSNESPPDQPIPFHHELAQSPEPPSYILFHCETASAEGGATPIIHSEEVAKFFEATYPEFAGKVAALGVRYIRVMPEVTDPTSAQGRSWKETYNVSTREEAEKAMRRQGTEYEWLPNGDCRTTTAILPALRVDGRTGKRVFFNSMIAAFTGWNDSRNVGEKAVVLGDGSPVDAQAMRGVAQFMQERRVAFEWHQGDILFIDNTLVMHARDTFTPPRRVLASLRGLPLAEAAVQPAVQPAAAPMRVGIIGTGAMGKEHIRNIELLGEDAAVVAAVADSSEQARLEALQELGMLASRCKVFENYADLLACEEVDAVVVCTPNFQHIEVLRLAIPTGKHILCEKPLCTTVRDCEEVERLLEEHASVRGIFMTGMEYRWMPPIQQLIRETDSGSLGRLHTVTIREHRFPFLVKVNNWNRFNKYTGGTLVEKACHFFDLMRRIVRSDPVTVYATGGQAMNHKDEVFEEGQPDIIDHAFVCVDFANGARGMLDLCMFAEDEQTEQVTAVCELGKVEARAPESTVRILRRKQIRGLGRTPPAPSERGVAQVHNLPVPADLAKAGYHEGATFFELREFVAAAMGRQEVPVSARDGKVAVMVGTAAQQSILTGKAVHLADVATEAHGAGQPQAQEPSMKLQVSTSGARPMVVPASGAAGPVPHIKSKL</sequence>
<evidence type="ECO:0000313" key="6">
    <source>
        <dbReference type="Proteomes" id="UP001189429"/>
    </source>
</evidence>
<accession>A0ABN9QI57</accession>
<dbReference type="Pfam" id="PF01408">
    <property type="entry name" value="GFO_IDH_MocA"/>
    <property type="match status" value="1"/>
</dbReference>
<evidence type="ECO:0000313" key="5">
    <source>
        <dbReference type="EMBL" id="CAK0804705.1"/>
    </source>
</evidence>
<dbReference type="SUPFAM" id="SSF51197">
    <property type="entry name" value="Clavaminate synthase-like"/>
    <property type="match status" value="1"/>
</dbReference>
<dbReference type="SUPFAM" id="SSF51735">
    <property type="entry name" value="NAD(P)-binding Rossmann-fold domains"/>
    <property type="match status" value="1"/>
</dbReference>
<name>A0ABN9QI57_9DINO</name>
<dbReference type="InterPro" id="IPR000683">
    <property type="entry name" value="Gfo/Idh/MocA-like_OxRdtase_N"/>
</dbReference>
<dbReference type="Proteomes" id="UP001189429">
    <property type="component" value="Unassembled WGS sequence"/>
</dbReference>
<evidence type="ECO:0000259" key="3">
    <source>
        <dbReference type="Pfam" id="PF02668"/>
    </source>
</evidence>
<feature type="domain" description="Gfo/Idh/MocA-like oxidoreductase C-terminal" evidence="4">
    <location>
        <begin position="495"/>
        <end position="715"/>
    </location>
</feature>
<dbReference type="Pfam" id="PF02894">
    <property type="entry name" value="GFO_IDH_MocA_C"/>
    <property type="match status" value="1"/>
</dbReference>
<dbReference type="Gene3D" id="3.30.360.10">
    <property type="entry name" value="Dihydrodipicolinate Reductase, domain 2"/>
    <property type="match status" value="1"/>
</dbReference>
<dbReference type="SUPFAM" id="SSF55347">
    <property type="entry name" value="Glyceraldehyde-3-phosphate dehydrogenase-like, C-terminal domain"/>
    <property type="match status" value="1"/>
</dbReference>
<dbReference type="InterPro" id="IPR050424">
    <property type="entry name" value="Gfo-Idh-MocA_inositol_DH"/>
</dbReference>
<dbReference type="Gene3D" id="3.40.50.720">
    <property type="entry name" value="NAD(P)-binding Rossmann-like Domain"/>
    <property type="match status" value="1"/>
</dbReference>
<organism evidence="5 6">
    <name type="scientific">Prorocentrum cordatum</name>
    <dbReference type="NCBI Taxonomy" id="2364126"/>
    <lineage>
        <taxon>Eukaryota</taxon>
        <taxon>Sar</taxon>
        <taxon>Alveolata</taxon>
        <taxon>Dinophyceae</taxon>
        <taxon>Prorocentrales</taxon>
        <taxon>Prorocentraceae</taxon>
        <taxon>Prorocentrum</taxon>
    </lineage>
</organism>